<reference evidence="3" key="2">
    <citation type="journal article" date="2012" name="PLoS ONE">
        <title>A Deeply Branching Thermophilic Bacterium with an Ancient Acetyl-CoA Pathway Dominates a Subsurface Ecosystem.</title>
        <authorList>
            <person name="Takami H."/>
            <person name="Noguchi H."/>
            <person name="Takaki Y."/>
            <person name="Uchiyama I."/>
            <person name="Toyoda A."/>
            <person name="Nishi S."/>
            <person name="Chee G.-J."/>
            <person name="Arai W."/>
            <person name="Nunoura T."/>
            <person name="Itoh T."/>
            <person name="Hattori M."/>
            <person name="Takai K."/>
        </authorList>
    </citation>
    <scope>NUCLEOTIDE SEQUENCE</scope>
</reference>
<feature type="transmembrane region" description="Helical" evidence="1">
    <location>
        <begin position="6"/>
        <end position="21"/>
    </location>
</feature>
<dbReference type="AlphaFoldDB" id="H5SIA9"/>
<dbReference type="EMBL" id="AP011732">
    <property type="protein sequence ID" value="BAL55895.1"/>
    <property type="molecule type" value="Genomic_DNA"/>
</dbReference>
<sequence length="92" mass="10412">MLLWLVVELAALLPAAILGLHPRWRRVALARRLDLIGGFLLVGWINLLAFGATDPLNTVSGYNILVVLYLLLLGGGYWFLRRKRDRAEEIFP</sequence>
<organism evidence="3">
    <name type="scientific">uncultured Chloroflexota bacterium</name>
    <dbReference type="NCBI Taxonomy" id="166587"/>
    <lineage>
        <taxon>Bacteria</taxon>
        <taxon>Bacillati</taxon>
        <taxon>Chloroflexota</taxon>
        <taxon>environmental samples</taxon>
    </lineage>
</organism>
<keyword evidence="1" id="KW-1133">Transmembrane helix</keyword>
<evidence type="ECO:0000256" key="1">
    <source>
        <dbReference type="SAM" id="Phobius"/>
    </source>
</evidence>
<name>H5SIA9_9CHLR</name>
<proteinExistence type="predicted"/>
<feature type="transmembrane region" description="Helical" evidence="1">
    <location>
        <begin position="33"/>
        <end position="53"/>
    </location>
</feature>
<protein>
    <submittedName>
        <fullName evidence="3">Uncharacterized protein</fullName>
    </submittedName>
</protein>
<keyword evidence="1" id="KW-0472">Membrane</keyword>
<evidence type="ECO:0000313" key="2">
    <source>
        <dbReference type="EMBL" id="BAL53454.1"/>
    </source>
</evidence>
<evidence type="ECO:0000313" key="3">
    <source>
        <dbReference type="EMBL" id="BAL55895.1"/>
    </source>
</evidence>
<gene>
    <name evidence="2" type="ORF">HGMM_F07B11C09</name>
    <name evidence="3" type="ORF">HGMM_F32G01C05</name>
</gene>
<dbReference type="EMBL" id="AP011658">
    <property type="protein sequence ID" value="BAL53454.1"/>
    <property type="molecule type" value="Genomic_DNA"/>
</dbReference>
<accession>H5SIA9</accession>
<feature type="transmembrane region" description="Helical" evidence="1">
    <location>
        <begin position="59"/>
        <end position="80"/>
    </location>
</feature>
<keyword evidence="1" id="KW-0812">Transmembrane</keyword>
<reference evidence="3" key="1">
    <citation type="journal article" date="2005" name="Environ. Microbiol.">
        <title>Genetic and functional properties of uncultivated thermophilic crenarchaeotes from a subsurface gold mine as revealed by analysis of genome fragments.</title>
        <authorList>
            <person name="Nunoura T."/>
            <person name="Hirayama H."/>
            <person name="Takami H."/>
            <person name="Oida H."/>
            <person name="Nishi S."/>
            <person name="Shimamura S."/>
            <person name="Suzuki Y."/>
            <person name="Inagaki F."/>
            <person name="Takai K."/>
            <person name="Nealson K.H."/>
            <person name="Horikoshi K."/>
        </authorList>
    </citation>
    <scope>NUCLEOTIDE SEQUENCE</scope>
</reference>